<reference evidence="3" key="2">
    <citation type="journal article" date="2008" name="Nucleic Acids Res.">
        <title>The rice annotation project database (RAP-DB): 2008 update.</title>
        <authorList>
            <consortium name="The rice annotation project (RAP)"/>
        </authorList>
    </citation>
    <scope>GENOME REANNOTATION</scope>
    <source>
        <strain evidence="3">cv. Nipponbare</strain>
    </source>
</reference>
<protein>
    <submittedName>
        <fullName evidence="2">Uncharacterized protein</fullName>
    </submittedName>
</protein>
<evidence type="ECO:0000313" key="2">
    <source>
        <dbReference type="EMBL" id="AAX95997.1"/>
    </source>
</evidence>
<dbReference type="Proteomes" id="UP000000763">
    <property type="component" value="Chromosome 11"/>
</dbReference>
<gene>
    <name evidence="2" type="ordered locus">LOC_Os11g22890</name>
</gene>
<dbReference type="EMBL" id="AC146938">
    <property type="protein sequence ID" value="AAX95997.1"/>
    <property type="molecule type" value="Genomic_DNA"/>
</dbReference>
<organism evidence="2 3">
    <name type="scientific">Oryza sativa subsp. japonica</name>
    <name type="common">Rice</name>
    <dbReference type="NCBI Taxonomy" id="39947"/>
    <lineage>
        <taxon>Eukaryota</taxon>
        <taxon>Viridiplantae</taxon>
        <taxon>Streptophyta</taxon>
        <taxon>Embryophyta</taxon>
        <taxon>Tracheophyta</taxon>
        <taxon>Spermatophyta</taxon>
        <taxon>Magnoliopsida</taxon>
        <taxon>Liliopsida</taxon>
        <taxon>Poales</taxon>
        <taxon>Poaceae</taxon>
        <taxon>BOP clade</taxon>
        <taxon>Oryzoideae</taxon>
        <taxon>Oryzeae</taxon>
        <taxon>Oryzinae</taxon>
        <taxon>Oryza</taxon>
        <taxon>Oryza sativa</taxon>
    </lineage>
</organism>
<evidence type="ECO:0000256" key="1">
    <source>
        <dbReference type="SAM" id="MobiDB-lite"/>
    </source>
</evidence>
<dbReference type="AlphaFoldDB" id="Q2R5Y8"/>
<feature type="compositionally biased region" description="Basic and acidic residues" evidence="1">
    <location>
        <begin position="136"/>
        <end position="158"/>
    </location>
</feature>
<sequence length="171" mass="17974">MTSAKGGGGGGAGMRAAHVIGSDVPVHGGLSRRDRGWEYHAALTWHRRAGHAGGGWTAPIYPHVVRTAEAARGMQRCGSSSGGASGGARRQLTMVTGGNATATRLGGGARRQLTMVTGGNATATRLGGGARRWHRTQRERERERKEGGRTDNDERRQVADNGGDGVARRRL</sequence>
<proteinExistence type="predicted"/>
<evidence type="ECO:0000313" key="3">
    <source>
        <dbReference type="Proteomes" id="UP000000763"/>
    </source>
</evidence>
<name>Q2R5Y8_ORYSJ</name>
<accession>Q2R5Y8</accession>
<reference evidence="3" key="1">
    <citation type="journal article" date="2005" name="Nature">
        <title>The map-based sequence of the rice genome.</title>
        <authorList>
            <consortium name="International rice genome sequencing project (IRGSP)"/>
            <person name="Matsumoto T."/>
            <person name="Wu J."/>
            <person name="Kanamori H."/>
            <person name="Katayose Y."/>
            <person name="Fujisawa M."/>
            <person name="Namiki N."/>
            <person name="Mizuno H."/>
            <person name="Yamamoto K."/>
            <person name="Antonio B.A."/>
            <person name="Baba T."/>
            <person name="Sakata K."/>
            <person name="Nagamura Y."/>
            <person name="Aoki H."/>
            <person name="Arikawa K."/>
            <person name="Arita K."/>
            <person name="Bito T."/>
            <person name="Chiden Y."/>
            <person name="Fujitsuka N."/>
            <person name="Fukunaka R."/>
            <person name="Hamada M."/>
            <person name="Harada C."/>
            <person name="Hayashi A."/>
            <person name="Hijishita S."/>
            <person name="Honda M."/>
            <person name="Hosokawa S."/>
            <person name="Ichikawa Y."/>
            <person name="Idonuma A."/>
            <person name="Iijima M."/>
            <person name="Ikeda M."/>
            <person name="Ikeno M."/>
            <person name="Ito K."/>
            <person name="Ito S."/>
            <person name="Ito T."/>
            <person name="Ito Y."/>
            <person name="Ito Y."/>
            <person name="Iwabuchi A."/>
            <person name="Kamiya K."/>
            <person name="Karasawa W."/>
            <person name="Kurita K."/>
            <person name="Katagiri S."/>
            <person name="Kikuta A."/>
            <person name="Kobayashi H."/>
            <person name="Kobayashi N."/>
            <person name="Machita K."/>
            <person name="Maehara T."/>
            <person name="Masukawa M."/>
            <person name="Mizubayashi T."/>
            <person name="Mukai Y."/>
            <person name="Nagasaki H."/>
            <person name="Nagata Y."/>
            <person name="Naito S."/>
            <person name="Nakashima M."/>
            <person name="Nakama Y."/>
            <person name="Nakamichi Y."/>
            <person name="Nakamura M."/>
            <person name="Meguro A."/>
            <person name="Negishi M."/>
            <person name="Ohta I."/>
            <person name="Ohta T."/>
            <person name="Okamoto M."/>
            <person name="Ono N."/>
            <person name="Saji S."/>
            <person name="Sakaguchi M."/>
            <person name="Sakai K."/>
            <person name="Shibata M."/>
            <person name="Shimokawa T."/>
            <person name="Song J."/>
            <person name="Takazaki Y."/>
            <person name="Terasawa K."/>
            <person name="Tsugane M."/>
            <person name="Tsuji K."/>
            <person name="Ueda S."/>
            <person name="Waki K."/>
            <person name="Yamagata H."/>
            <person name="Yamamoto M."/>
            <person name="Yamamoto S."/>
            <person name="Yamane H."/>
            <person name="Yoshiki S."/>
            <person name="Yoshihara R."/>
            <person name="Yukawa K."/>
            <person name="Zhong H."/>
            <person name="Yano M."/>
            <person name="Yuan Q."/>
            <person name="Ouyang S."/>
            <person name="Liu J."/>
            <person name="Jones K.M."/>
            <person name="Gansberger K."/>
            <person name="Moffat K."/>
            <person name="Hill J."/>
            <person name="Bera J."/>
            <person name="Fadrosh D."/>
            <person name="Jin S."/>
            <person name="Johri S."/>
            <person name="Kim M."/>
            <person name="Overton L."/>
            <person name="Reardon M."/>
            <person name="Tsitrin T."/>
            <person name="Vuong H."/>
            <person name="Weaver B."/>
            <person name="Ciecko A."/>
            <person name="Tallon L."/>
            <person name="Jackson J."/>
            <person name="Pai G."/>
            <person name="Aken S.V."/>
            <person name="Utterback T."/>
            <person name="Reidmuller S."/>
            <person name="Feldblyum T."/>
            <person name="Hsiao J."/>
            <person name="Zismann V."/>
            <person name="Iobst S."/>
            <person name="de Vazeille A.R."/>
            <person name="Buell C.R."/>
            <person name="Ying K."/>
            <person name="Li Y."/>
            <person name="Lu T."/>
            <person name="Huang Y."/>
            <person name="Zhao Q."/>
            <person name="Feng Q."/>
            <person name="Zhang L."/>
            <person name="Zhu J."/>
            <person name="Weng Q."/>
            <person name="Mu J."/>
            <person name="Lu Y."/>
            <person name="Fan D."/>
            <person name="Liu Y."/>
            <person name="Guan J."/>
            <person name="Zhang Y."/>
            <person name="Yu S."/>
            <person name="Liu X."/>
            <person name="Zhang Y."/>
            <person name="Hong G."/>
            <person name="Han B."/>
            <person name="Choisne N."/>
            <person name="Demange N."/>
            <person name="Orjeda G."/>
            <person name="Samain S."/>
            <person name="Cattolico L."/>
            <person name="Pelletier E."/>
            <person name="Couloux A."/>
            <person name="Segurens B."/>
            <person name="Wincker P."/>
            <person name="D'Hont A."/>
            <person name="Scarpelli C."/>
            <person name="Weissenbach J."/>
            <person name="Salanoubat M."/>
            <person name="Quetier F."/>
            <person name="Yu Y."/>
            <person name="Kim H.R."/>
            <person name="Rambo T."/>
            <person name="Currie J."/>
            <person name="Collura K."/>
            <person name="Luo M."/>
            <person name="Yang T."/>
            <person name="Ammiraju J.S.S."/>
            <person name="Engler F."/>
            <person name="Soderlund C."/>
            <person name="Wing R.A."/>
            <person name="Palmer L.E."/>
            <person name="de la Bastide M."/>
            <person name="Spiegel L."/>
            <person name="Nascimento L."/>
            <person name="Zutavern T."/>
            <person name="O'Shaughnessy A."/>
            <person name="Dike S."/>
            <person name="Dedhia N."/>
            <person name="Preston R."/>
            <person name="Balija V."/>
            <person name="McCombie W.R."/>
            <person name="Chow T."/>
            <person name="Chen H."/>
            <person name="Chung M."/>
            <person name="Chen C."/>
            <person name="Shaw J."/>
            <person name="Wu H."/>
            <person name="Hsiao K."/>
            <person name="Chao Y."/>
            <person name="Chu M."/>
            <person name="Cheng C."/>
            <person name="Hour A."/>
            <person name="Lee P."/>
            <person name="Lin S."/>
            <person name="Lin Y."/>
            <person name="Liou J."/>
            <person name="Liu S."/>
            <person name="Hsing Y."/>
            <person name="Raghuvanshi S."/>
            <person name="Mohanty A."/>
            <person name="Bharti A.K."/>
            <person name="Gaur A."/>
            <person name="Gupta V."/>
            <person name="Kumar D."/>
            <person name="Ravi V."/>
            <person name="Vij S."/>
            <person name="Kapur A."/>
            <person name="Khurana P."/>
            <person name="Khurana P."/>
            <person name="Khurana J.P."/>
            <person name="Tyagi A.K."/>
            <person name="Gaikwad K."/>
            <person name="Singh A."/>
            <person name="Dalal V."/>
            <person name="Srivastava S."/>
            <person name="Dixit A."/>
            <person name="Pal A.K."/>
            <person name="Ghazi I.A."/>
            <person name="Yadav M."/>
            <person name="Pandit A."/>
            <person name="Bhargava A."/>
            <person name="Sureshbabu K."/>
            <person name="Batra K."/>
            <person name="Sharma T.R."/>
            <person name="Mohapatra T."/>
            <person name="Singh N.K."/>
            <person name="Messing J."/>
            <person name="Nelson A.B."/>
            <person name="Fuks G."/>
            <person name="Kavchok S."/>
            <person name="Keizer G."/>
            <person name="Linton E."/>
            <person name="Llaca V."/>
            <person name="Song R."/>
            <person name="Tanyolac B."/>
            <person name="Young S."/>
            <person name="Ho-Il K."/>
            <person name="Hahn J.H."/>
            <person name="Sangsakoo G."/>
            <person name="Vanavichit A."/>
            <person name="de Mattos Luiz.A.T."/>
            <person name="Zimmer P.D."/>
            <person name="Malone G."/>
            <person name="Dellagostin O."/>
            <person name="de Oliveira A.C."/>
            <person name="Bevan M."/>
            <person name="Bancroft I."/>
            <person name="Minx P."/>
            <person name="Cordum H."/>
            <person name="Wilson R."/>
            <person name="Cheng Z."/>
            <person name="Jin W."/>
            <person name="Jiang J."/>
            <person name="Leong S.A."/>
            <person name="Iwama H."/>
            <person name="Gojobori T."/>
            <person name="Itoh T."/>
            <person name="Niimura Y."/>
            <person name="Fujii Y."/>
            <person name="Habara T."/>
            <person name="Sakai H."/>
            <person name="Sato Y."/>
            <person name="Wilson G."/>
            <person name="Kumar K."/>
            <person name="McCouch S."/>
            <person name="Juretic N."/>
            <person name="Hoen D."/>
            <person name="Wright S."/>
            <person name="Bruskiewich R."/>
            <person name="Bureau T."/>
            <person name="Miyao A."/>
            <person name="Hirochika H."/>
            <person name="Nishikawa T."/>
            <person name="Kadowaki K."/>
            <person name="Sugiura M."/>
            <person name="Burr B."/>
            <person name="Sasaki T."/>
        </authorList>
    </citation>
    <scope>NUCLEOTIDE SEQUENCE [LARGE SCALE GENOMIC DNA]</scope>
    <source>
        <strain evidence="3">cv. Nipponbare</strain>
    </source>
</reference>
<feature type="region of interest" description="Disordered" evidence="1">
    <location>
        <begin position="120"/>
        <end position="171"/>
    </location>
</feature>